<dbReference type="InterPro" id="IPR000847">
    <property type="entry name" value="LysR_HTH_N"/>
</dbReference>
<protein>
    <submittedName>
        <fullName evidence="6">LysR family transcriptional regulator</fullName>
    </submittedName>
</protein>
<reference evidence="6 7" key="1">
    <citation type="submission" date="2024-09" db="EMBL/GenBank/DDBJ databases">
        <authorList>
            <person name="Sun Q."/>
            <person name="Mori K."/>
        </authorList>
    </citation>
    <scope>NUCLEOTIDE SEQUENCE [LARGE SCALE GENOMIC DNA]</scope>
    <source>
        <strain evidence="6 7">JCM 3143</strain>
    </source>
</reference>
<evidence type="ECO:0000256" key="3">
    <source>
        <dbReference type="ARBA" id="ARBA00023125"/>
    </source>
</evidence>
<dbReference type="InterPro" id="IPR036390">
    <property type="entry name" value="WH_DNA-bd_sf"/>
</dbReference>
<dbReference type="PANTHER" id="PTHR30346">
    <property type="entry name" value="TRANSCRIPTIONAL DUAL REGULATOR HCAR-RELATED"/>
    <property type="match status" value="1"/>
</dbReference>
<dbReference type="InterPro" id="IPR036388">
    <property type="entry name" value="WH-like_DNA-bd_sf"/>
</dbReference>
<dbReference type="RefSeq" id="WP_345003162.1">
    <property type="nucleotide sequence ID" value="NZ_BAAAXV010000012.1"/>
</dbReference>
<dbReference type="Gene3D" id="1.10.10.10">
    <property type="entry name" value="Winged helix-like DNA-binding domain superfamily/Winged helix DNA-binding domain"/>
    <property type="match status" value="1"/>
</dbReference>
<keyword evidence="3" id="KW-0238">DNA-binding</keyword>
<keyword evidence="4" id="KW-0804">Transcription</keyword>
<evidence type="ECO:0000256" key="4">
    <source>
        <dbReference type="ARBA" id="ARBA00023163"/>
    </source>
</evidence>
<keyword evidence="7" id="KW-1185">Reference proteome</keyword>
<dbReference type="Proteomes" id="UP001589532">
    <property type="component" value="Unassembled WGS sequence"/>
</dbReference>
<dbReference type="SUPFAM" id="SSF46785">
    <property type="entry name" value="Winged helix' DNA-binding domain"/>
    <property type="match status" value="1"/>
</dbReference>
<dbReference type="PRINTS" id="PR00039">
    <property type="entry name" value="HTHLYSR"/>
</dbReference>
<dbReference type="Gene3D" id="3.40.190.290">
    <property type="match status" value="1"/>
</dbReference>
<evidence type="ECO:0000313" key="6">
    <source>
        <dbReference type="EMBL" id="MFB9626763.1"/>
    </source>
</evidence>
<feature type="domain" description="HTH lysR-type" evidence="5">
    <location>
        <begin position="1"/>
        <end position="58"/>
    </location>
</feature>
<dbReference type="EMBL" id="JBHMBW010000025">
    <property type="protein sequence ID" value="MFB9626763.1"/>
    <property type="molecule type" value="Genomic_DNA"/>
</dbReference>
<name>A0ABV5S7K8_9ACTN</name>
<comment type="similarity">
    <text evidence="1">Belongs to the LysR transcriptional regulatory family.</text>
</comment>
<comment type="caution">
    <text evidence="6">The sequence shown here is derived from an EMBL/GenBank/DDBJ whole genome shotgun (WGS) entry which is preliminary data.</text>
</comment>
<dbReference type="SUPFAM" id="SSF53850">
    <property type="entry name" value="Periplasmic binding protein-like II"/>
    <property type="match status" value="1"/>
</dbReference>
<evidence type="ECO:0000259" key="5">
    <source>
        <dbReference type="PROSITE" id="PS50931"/>
    </source>
</evidence>
<dbReference type="Pfam" id="PF00126">
    <property type="entry name" value="HTH_1"/>
    <property type="match status" value="1"/>
</dbReference>
<gene>
    <name evidence="6" type="ORF">ACFFSA_27050</name>
</gene>
<dbReference type="PANTHER" id="PTHR30346:SF28">
    <property type="entry name" value="HTH-TYPE TRANSCRIPTIONAL REGULATOR CYNR"/>
    <property type="match status" value="1"/>
</dbReference>
<dbReference type="InterPro" id="IPR005119">
    <property type="entry name" value="LysR_subst-bd"/>
</dbReference>
<organism evidence="6 7">
    <name type="scientific">Nonomuraea helvata</name>
    <dbReference type="NCBI Taxonomy" id="37484"/>
    <lineage>
        <taxon>Bacteria</taxon>
        <taxon>Bacillati</taxon>
        <taxon>Actinomycetota</taxon>
        <taxon>Actinomycetes</taxon>
        <taxon>Streptosporangiales</taxon>
        <taxon>Streptosporangiaceae</taxon>
        <taxon>Nonomuraea</taxon>
    </lineage>
</organism>
<evidence type="ECO:0000256" key="1">
    <source>
        <dbReference type="ARBA" id="ARBA00009437"/>
    </source>
</evidence>
<dbReference type="PROSITE" id="PS50931">
    <property type="entry name" value="HTH_LYSR"/>
    <property type="match status" value="1"/>
</dbReference>
<evidence type="ECO:0000313" key="7">
    <source>
        <dbReference type="Proteomes" id="UP001589532"/>
    </source>
</evidence>
<evidence type="ECO:0000256" key="2">
    <source>
        <dbReference type="ARBA" id="ARBA00023015"/>
    </source>
</evidence>
<dbReference type="Pfam" id="PF03466">
    <property type="entry name" value="LysR_substrate"/>
    <property type="match status" value="1"/>
</dbReference>
<accession>A0ABV5S7K8</accession>
<sequence length="297" mass="32057">MELRQLRYLVATAEEASFTRAAARVHVAQPAISQQIAQLERELGQQLLDRSDRRIRLTPAGAAFLPYAQAALDAAAAGRDAVDSLRGVLAGKLAIGAVQSPPEPLIGLLGDFQRRHPRVDITLRIGHPKDLAADVASGTVDAAFIGITGQQLPAVLATRDLYTEPLVVAVADDHPIARHADTTLNALRDEPIVTLTHGSGLRNLLDTACVRAGFTPHIRAETDDVTLLADLVHHGLGIALLPSSVAERSTRQLTTVALRSPALQRRIVLAWHRHRSTEPGRTFLEFAETSSRLETIT</sequence>
<proteinExistence type="inferred from homology"/>
<keyword evidence="2" id="KW-0805">Transcription regulation</keyword>